<gene>
    <name evidence="15" type="ORF">F7R26_002880</name>
</gene>
<evidence type="ECO:0000256" key="8">
    <source>
        <dbReference type="ARBA" id="ARBA00023049"/>
    </source>
</evidence>
<evidence type="ECO:0000256" key="1">
    <source>
        <dbReference type="ARBA" id="ARBA00001424"/>
    </source>
</evidence>
<comment type="cofactor">
    <cofactor evidence="2">
        <name>Mn(2+)</name>
        <dbReference type="ChEBI" id="CHEBI:29035"/>
    </cofactor>
</comment>
<dbReference type="Proteomes" id="UP000397656">
    <property type="component" value="Chromosome 1"/>
</dbReference>
<dbReference type="FunFam" id="3.90.230.10:FF:000002">
    <property type="entry name" value="Xaa-Pro aminopeptidase 3"/>
    <property type="match status" value="1"/>
</dbReference>
<dbReference type="AlphaFoldDB" id="A0A643FRU7"/>
<evidence type="ECO:0000256" key="10">
    <source>
        <dbReference type="ARBA" id="ARBA00069363"/>
    </source>
</evidence>
<dbReference type="PROSITE" id="PS00491">
    <property type="entry name" value="PROLINE_PEPTIDASE"/>
    <property type="match status" value="1"/>
</dbReference>
<reference evidence="15 16" key="1">
    <citation type="submission" date="2020-10" db="EMBL/GenBank/DDBJ databases">
        <title>Complete genome sequence of Cupriavidus basilensis CCUG 49340T.</title>
        <authorList>
            <person name="Salva-Serra F."/>
            <person name="Donoso R.A."/>
            <person name="Cho K.H."/>
            <person name="Yoo J.A."/>
            <person name="Lee K."/>
            <person name="Yoon S.-H."/>
            <person name="Perez-Pantoja D."/>
            <person name="Moore E.R.B."/>
        </authorList>
    </citation>
    <scope>NUCLEOTIDE SEQUENCE [LARGE SCALE GENOMIC DNA]</scope>
    <source>
        <strain evidence="16">CCUG 49340</strain>
    </source>
</reference>
<evidence type="ECO:0000259" key="14">
    <source>
        <dbReference type="SMART" id="SM01011"/>
    </source>
</evidence>
<dbReference type="GeneID" id="98399830"/>
<comment type="catalytic activity">
    <reaction evidence="1">
        <text>Release of any N-terminal amino acid, including proline, that is linked to proline, even from a dipeptide or tripeptide.</text>
        <dbReference type="EC" id="3.4.11.9"/>
    </reaction>
</comment>
<dbReference type="GO" id="GO:0005829">
    <property type="term" value="C:cytosol"/>
    <property type="evidence" value="ECO:0007669"/>
    <property type="project" value="TreeGrafter"/>
</dbReference>
<dbReference type="InterPro" id="IPR007865">
    <property type="entry name" value="Aminopep_P_N"/>
</dbReference>
<dbReference type="InterPro" id="IPR052433">
    <property type="entry name" value="X-Pro_dipept-like"/>
</dbReference>
<proteinExistence type="inferred from homology"/>
<dbReference type="Pfam" id="PF05195">
    <property type="entry name" value="AMP_N"/>
    <property type="match status" value="1"/>
</dbReference>
<keyword evidence="6 13" id="KW-0479">Metal-binding</keyword>
<evidence type="ECO:0000256" key="4">
    <source>
        <dbReference type="ARBA" id="ARBA00012574"/>
    </source>
</evidence>
<dbReference type="PANTHER" id="PTHR43226:SF4">
    <property type="entry name" value="XAA-PRO AMINOPEPTIDASE 3"/>
    <property type="match status" value="1"/>
</dbReference>
<evidence type="ECO:0000256" key="3">
    <source>
        <dbReference type="ARBA" id="ARBA00008766"/>
    </source>
</evidence>
<evidence type="ECO:0000256" key="7">
    <source>
        <dbReference type="ARBA" id="ARBA00022801"/>
    </source>
</evidence>
<dbReference type="Gene3D" id="3.40.350.10">
    <property type="entry name" value="Creatinase/prolidase N-terminal domain"/>
    <property type="match status" value="1"/>
</dbReference>
<protein>
    <recommendedName>
        <fullName evidence="10">Xaa-Pro aminopeptidase</fullName>
        <ecNumber evidence="4">3.4.11.9</ecNumber>
    </recommendedName>
    <alternativeName>
        <fullName evidence="11">Aminopeptidase P II</fullName>
    </alternativeName>
    <alternativeName>
        <fullName evidence="12">X-Pro aminopeptidase</fullName>
    </alternativeName>
</protein>
<dbReference type="Pfam" id="PF00557">
    <property type="entry name" value="Peptidase_M24"/>
    <property type="match status" value="1"/>
</dbReference>
<evidence type="ECO:0000313" key="16">
    <source>
        <dbReference type="Proteomes" id="UP000397656"/>
    </source>
</evidence>
<dbReference type="InterPro" id="IPR036005">
    <property type="entry name" value="Creatinase/aminopeptidase-like"/>
</dbReference>
<dbReference type="PANTHER" id="PTHR43226">
    <property type="entry name" value="XAA-PRO AMINOPEPTIDASE 3"/>
    <property type="match status" value="1"/>
</dbReference>
<evidence type="ECO:0000256" key="11">
    <source>
        <dbReference type="ARBA" id="ARBA00075356"/>
    </source>
</evidence>
<keyword evidence="9" id="KW-0464">Manganese</keyword>
<name>A0A643FRU7_9BURK</name>
<dbReference type="EMBL" id="CP062803">
    <property type="protein sequence ID" value="QOT77057.1"/>
    <property type="molecule type" value="Genomic_DNA"/>
</dbReference>
<comment type="similarity">
    <text evidence="3 13">Belongs to the peptidase M24B family.</text>
</comment>
<dbReference type="InterPro" id="IPR001131">
    <property type="entry name" value="Peptidase_M24B_aminopep-P_CS"/>
</dbReference>
<dbReference type="InterPro" id="IPR000994">
    <property type="entry name" value="Pept_M24"/>
</dbReference>
<evidence type="ECO:0000256" key="2">
    <source>
        <dbReference type="ARBA" id="ARBA00001936"/>
    </source>
</evidence>
<dbReference type="RefSeq" id="WP_150988034.1">
    <property type="nucleotide sequence ID" value="NZ_CP062803.1"/>
</dbReference>
<keyword evidence="7" id="KW-0378">Hydrolase</keyword>
<organism evidence="15 16">
    <name type="scientific">Cupriavidus basilensis</name>
    <dbReference type="NCBI Taxonomy" id="68895"/>
    <lineage>
        <taxon>Bacteria</taxon>
        <taxon>Pseudomonadati</taxon>
        <taxon>Pseudomonadota</taxon>
        <taxon>Betaproteobacteria</taxon>
        <taxon>Burkholderiales</taxon>
        <taxon>Burkholderiaceae</taxon>
        <taxon>Cupriavidus</taxon>
    </lineage>
</organism>
<dbReference type="SUPFAM" id="SSF53092">
    <property type="entry name" value="Creatinase/prolidase N-terminal domain"/>
    <property type="match status" value="1"/>
</dbReference>
<dbReference type="SUPFAM" id="SSF55920">
    <property type="entry name" value="Creatinase/aminopeptidase"/>
    <property type="match status" value="1"/>
</dbReference>
<evidence type="ECO:0000313" key="15">
    <source>
        <dbReference type="EMBL" id="QOT77057.1"/>
    </source>
</evidence>
<accession>A0A643FRU7</accession>
<dbReference type="CDD" id="cd01087">
    <property type="entry name" value="Prolidase"/>
    <property type="match status" value="1"/>
</dbReference>
<evidence type="ECO:0000256" key="13">
    <source>
        <dbReference type="RuleBase" id="RU000590"/>
    </source>
</evidence>
<keyword evidence="8" id="KW-0482">Metalloprotease</keyword>
<dbReference type="GO" id="GO:0006508">
    <property type="term" value="P:proteolysis"/>
    <property type="evidence" value="ECO:0007669"/>
    <property type="project" value="UniProtKB-KW"/>
</dbReference>
<feature type="domain" description="Aminopeptidase P N-terminal" evidence="14">
    <location>
        <begin position="7"/>
        <end position="144"/>
    </location>
</feature>
<dbReference type="GO" id="GO:0070006">
    <property type="term" value="F:metalloaminopeptidase activity"/>
    <property type="evidence" value="ECO:0007669"/>
    <property type="project" value="InterPro"/>
</dbReference>
<sequence length="460" mass="50562">MSAPDSALLLACRDRRARVLQQLRAAGGGVAILPTAPEAMRNRDSDYPYRHDSYFYYLTGFTEPEAVLVLVAQAGGAERSILFCRPKHEEREIWDGFRYGPEGAQAAFGFDEAHSVEEIDAVLPSLLANHAVVAYPLAANTRTDMQVRRWLETVRMQGRAGVTAPSTAIDIRTILDEMRLFKDAGEIATMRRAAEISAQAHVRAMRASREGLREYHLEAELLYEFRRHGAQSVAYNSIVATGPNACVLHYRAGPAELRDGDLCLIDAGCELDGYASDITRTFPVSGRFSPAQRELYDLVLAAQEAAIAETRPGVPYNVPHDAATRVLAQGMLDTGLLDANRCGGLDEVLASGSYRQFYMHRTGHWLGMDVHDVGEYRVPGAAPAEGERAWRPLAPGMVLTVEPGIYVRPAPEVPERFWHIGIRIEDDAVVTEGGCELMTRGVPVKADEIEALMRDAGGTR</sequence>
<evidence type="ECO:0000256" key="12">
    <source>
        <dbReference type="ARBA" id="ARBA00081411"/>
    </source>
</evidence>
<evidence type="ECO:0000256" key="9">
    <source>
        <dbReference type="ARBA" id="ARBA00023211"/>
    </source>
</evidence>
<dbReference type="SMART" id="SM01011">
    <property type="entry name" value="AMP_N"/>
    <property type="match status" value="1"/>
</dbReference>
<dbReference type="Gene3D" id="3.90.230.10">
    <property type="entry name" value="Creatinase/methionine aminopeptidase superfamily"/>
    <property type="match status" value="1"/>
</dbReference>
<evidence type="ECO:0000256" key="5">
    <source>
        <dbReference type="ARBA" id="ARBA00022670"/>
    </source>
</evidence>
<dbReference type="GO" id="GO:0030145">
    <property type="term" value="F:manganese ion binding"/>
    <property type="evidence" value="ECO:0007669"/>
    <property type="project" value="InterPro"/>
</dbReference>
<keyword evidence="5" id="KW-0645">Protease</keyword>
<evidence type="ECO:0000256" key="6">
    <source>
        <dbReference type="ARBA" id="ARBA00022723"/>
    </source>
</evidence>
<keyword evidence="15" id="KW-0031">Aminopeptidase</keyword>
<dbReference type="InterPro" id="IPR029149">
    <property type="entry name" value="Creatin/AminoP/Spt16_N"/>
</dbReference>
<dbReference type="EC" id="3.4.11.9" evidence="4"/>